<dbReference type="RefSeq" id="WP_167812887.1">
    <property type="nucleotide sequence ID" value="NZ_CP042301.2"/>
</dbReference>
<dbReference type="KEGG" id="niy:FQ775_23945"/>
<reference evidence="2" key="1">
    <citation type="submission" date="2020-04" db="EMBL/GenBank/DDBJ databases">
        <title>Nitratireductor sp. nov. isolated from mangrove soil.</title>
        <authorList>
            <person name="Ye Y."/>
        </authorList>
    </citation>
    <scope>NUCLEOTIDE SEQUENCE</scope>
    <source>
        <strain evidence="2">SY7</strain>
    </source>
</reference>
<proteinExistence type="predicted"/>
<accession>A0A6H0DYH5</accession>
<organism evidence="2 3">
    <name type="scientific">Nitratireductor mangrovi</name>
    <dbReference type="NCBI Taxonomy" id="2599600"/>
    <lineage>
        <taxon>Bacteria</taxon>
        <taxon>Pseudomonadati</taxon>
        <taxon>Pseudomonadota</taxon>
        <taxon>Alphaproteobacteria</taxon>
        <taxon>Hyphomicrobiales</taxon>
        <taxon>Phyllobacteriaceae</taxon>
        <taxon>Nitratireductor</taxon>
    </lineage>
</organism>
<dbReference type="EMBL" id="CP042301">
    <property type="protein sequence ID" value="QIS94655.1"/>
    <property type="molecule type" value="Genomic_DNA"/>
</dbReference>
<keyword evidence="1" id="KW-0812">Transmembrane</keyword>
<feature type="transmembrane region" description="Helical" evidence="1">
    <location>
        <begin position="6"/>
        <end position="28"/>
    </location>
</feature>
<dbReference type="Proteomes" id="UP000321389">
    <property type="component" value="Chromosome"/>
</dbReference>
<sequence length="47" mass="4999">MTIRPALQATILVAGFAGLAGIVFAMWADKGPQMFLALVETGLAWCF</sequence>
<evidence type="ECO:0000313" key="2">
    <source>
        <dbReference type="EMBL" id="QIS94655.1"/>
    </source>
</evidence>
<evidence type="ECO:0000256" key="1">
    <source>
        <dbReference type="SAM" id="Phobius"/>
    </source>
</evidence>
<name>A0A6H0DYH5_9HYPH</name>
<keyword evidence="3" id="KW-1185">Reference proteome</keyword>
<evidence type="ECO:0000313" key="3">
    <source>
        <dbReference type="Proteomes" id="UP000321389"/>
    </source>
</evidence>
<protein>
    <submittedName>
        <fullName evidence="2">Uncharacterized protein</fullName>
    </submittedName>
</protein>
<dbReference type="AlphaFoldDB" id="A0A6H0DYH5"/>
<gene>
    <name evidence="2" type="ORF">FQ775_23945</name>
</gene>
<keyword evidence="1" id="KW-0472">Membrane</keyword>
<keyword evidence="1" id="KW-1133">Transmembrane helix</keyword>